<feature type="domain" description="Dihydroorotate dehydrogenase catalytic" evidence="7">
    <location>
        <begin position="88"/>
        <end position="291"/>
    </location>
</feature>
<dbReference type="InterPro" id="IPR013785">
    <property type="entry name" value="Aldolase_TIM"/>
</dbReference>
<evidence type="ECO:0000259" key="7">
    <source>
        <dbReference type="Pfam" id="PF01180"/>
    </source>
</evidence>
<evidence type="ECO:0000313" key="9">
    <source>
        <dbReference type="Proteomes" id="UP000267289"/>
    </source>
</evidence>
<evidence type="ECO:0000256" key="5">
    <source>
        <dbReference type="ARBA" id="ARBA00022975"/>
    </source>
</evidence>
<keyword evidence="5" id="KW-0665">Pyrimidine biosynthesis</keyword>
<name>A0A498QI56_9MYCO</name>
<evidence type="ECO:0000256" key="3">
    <source>
        <dbReference type="ARBA" id="ARBA00022630"/>
    </source>
</evidence>
<dbReference type="Pfam" id="PF01180">
    <property type="entry name" value="DHO_dh"/>
    <property type="match status" value="1"/>
</dbReference>
<evidence type="ECO:0000256" key="1">
    <source>
        <dbReference type="ARBA" id="ARBA00001917"/>
    </source>
</evidence>
<proteinExistence type="predicted"/>
<protein>
    <submittedName>
        <fullName evidence="8">NAD-dependent dihydropyrimidine dehydrogenase subunit PreA</fullName>
        <ecNumber evidence="8">1.3.1.1</ecNumber>
    </submittedName>
</protein>
<evidence type="ECO:0000256" key="4">
    <source>
        <dbReference type="ARBA" id="ARBA00022643"/>
    </source>
</evidence>
<dbReference type="PIRSF" id="PIRSF000164">
    <property type="entry name" value="DHO_oxidase"/>
    <property type="match status" value="1"/>
</dbReference>
<dbReference type="InterPro" id="IPR005720">
    <property type="entry name" value="Dihydroorotate_DH_cat"/>
</dbReference>
<dbReference type="PANTHER" id="PTHR48109">
    <property type="entry name" value="DIHYDROOROTATE DEHYDROGENASE (QUINONE), MITOCHONDRIAL-RELATED"/>
    <property type="match status" value="1"/>
</dbReference>
<keyword evidence="4" id="KW-0288">FMN</keyword>
<keyword evidence="6 8" id="KW-0560">Oxidoreductase</keyword>
<dbReference type="Proteomes" id="UP000267289">
    <property type="component" value="Unassembled WGS sequence"/>
</dbReference>
<accession>A0A498QI56</accession>
<reference evidence="8 9" key="1">
    <citation type="submission" date="2018-09" db="EMBL/GenBank/DDBJ databases">
        <authorList>
            <person name="Tagini F."/>
        </authorList>
    </citation>
    <scope>NUCLEOTIDE SEQUENCE [LARGE SCALE GENOMIC DNA]</scope>
    <source>
        <strain evidence="8 9">MK13</strain>
    </source>
</reference>
<dbReference type="GO" id="GO:0004152">
    <property type="term" value="F:dihydroorotate dehydrogenase activity"/>
    <property type="evidence" value="ECO:0007669"/>
    <property type="project" value="InterPro"/>
</dbReference>
<comment type="cofactor">
    <cofactor evidence="1">
        <name>FMN</name>
        <dbReference type="ChEBI" id="CHEBI:58210"/>
    </cofactor>
</comment>
<dbReference type="InterPro" id="IPR012135">
    <property type="entry name" value="Dihydroorotate_DH_1_2"/>
</dbReference>
<dbReference type="GO" id="GO:0006207">
    <property type="term" value="P:'de novo' pyrimidine nucleobase biosynthetic process"/>
    <property type="evidence" value="ECO:0007669"/>
    <property type="project" value="TreeGrafter"/>
</dbReference>
<organism evidence="8 9">
    <name type="scientific">Mycobacterium innocens</name>
    <dbReference type="NCBI Taxonomy" id="2341083"/>
    <lineage>
        <taxon>Bacteria</taxon>
        <taxon>Bacillati</taxon>
        <taxon>Actinomycetota</taxon>
        <taxon>Actinomycetes</taxon>
        <taxon>Mycobacteriales</taxon>
        <taxon>Mycobacteriaceae</taxon>
        <taxon>Mycobacterium</taxon>
    </lineage>
</organism>
<dbReference type="InterPro" id="IPR050074">
    <property type="entry name" value="DHO_dehydrogenase"/>
</dbReference>
<dbReference type="OrthoDB" id="9794954at2"/>
<dbReference type="GO" id="GO:0004159">
    <property type="term" value="F:dihydropyrimidine dehydrogenase (NAD+) activity"/>
    <property type="evidence" value="ECO:0007669"/>
    <property type="project" value="UniProtKB-EC"/>
</dbReference>
<dbReference type="GO" id="GO:0005737">
    <property type="term" value="C:cytoplasm"/>
    <property type="evidence" value="ECO:0007669"/>
    <property type="project" value="InterPro"/>
</dbReference>
<dbReference type="EMBL" id="UPHQ01000265">
    <property type="protein sequence ID" value="VBA44424.1"/>
    <property type="molecule type" value="Genomic_DNA"/>
</dbReference>
<comment type="pathway">
    <text evidence="2">Pyrimidine metabolism; UMP biosynthesis via de novo pathway.</text>
</comment>
<dbReference type="PANTHER" id="PTHR48109:SF3">
    <property type="entry name" value="SLL0744 PROTEIN"/>
    <property type="match status" value="1"/>
</dbReference>
<evidence type="ECO:0000313" key="8">
    <source>
        <dbReference type="EMBL" id="VBA44424.1"/>
    </source>
</evidence>
<dbReference type="NCBIfam" id="NF005741">
    <property type="entry name" value="PRK07565.1"/>
    <property type="match status" value="1"/>
</dbReference>
<keyword evidence="3" id="KW-0285">Flavoprotein</keyword>
<evidence type="ECO:0000256" key="2">
    <source>
        <dbReference type="ARBA" id="ARBA00004725"/>
    </source>
</evidence>
<sequence length="337" mass="35867">MVDLSTDWLGLRLRSPLVVGASPLTRTVEHAQRLADAGAGAVVLASVFEEQIVDEQLGLHRFIDSYVDTDAEARSFLPDIDVIPIGPAPTLRHLQALRAALDIPVVASLNGITPGGWTDLARQLAEAGADALELNLYEPPTALHATSAEIEARQIETVAAVVEAASGVPVTAKLSPFYAGLTAFATQIAAAGAAGLVLFNRFYQPDIDLDTLDVDRRIVPSTSAELPLRLHALAVLHGHVQLPLTATGGVHTGLDAAKAILCGAATVQLVSALLDDGPAALARISRELTRWLDTHHYRSSHDACGATALHSVADPTAWERLNYARILESWQPARTRR</sequence>
<dbReference type="UniPathway" id="UPA00070"/>
<dbReference type="SUPFAM" id="SSF51395">
    <property type="entry name" value="FMN-linked oxidoreductases"/>
    <property type="match status" value="1"/>
</dbReference>
<dbReference type="GO" id="GO:0044205">
    <property type="term" value="P:'de novo' UMP biosynthetic process"/>
    <property type="evidence" value="ECO:0007669"/>
    <property type="project" value="UniProtKB-UniPathway"/>
</dbReference>
<evidence type="ECO:0000256" key="6">
    <source>
        <dbReference type="ARBA" id="ARBA00023002"/>
    </source>
</evidence>
<keyword evidence="9" id="KW-1185">Reference proteome</keyword>
<dbReference type="AlphaFoldDB" id="A0A498QI56"/>
<gene>
    <name evidence="8" type="primary">preA</name>
    <name evidence="8" type="ORF">LAUMK13_04995</name>
</gene>
<dbReference type="EC" id="1.3.1.1" evidence="8"/>
<dbReference type="RefSeq" id="WP_075540863.1">
    <property type="nucleotide sequence ID" value="NZ_UPHQ01000265.1"/>
</dbReference>
<dbReference type="Gene3D" id="3.20.20.70">
    <property type="entry name" value="Aldolase class I"/>
    <property type="match status" value="1"/>
</dbReference>